<feature type="signal peptide" evidence="2">
    <location>
        <begin position="1"/>
        <end position="25"/>
    </location>
</feature>
<gene>
    <name evidence="3" type="ORF">OBBRIDRAFT_793360</name>
</gene>
<organism evidence="3 4">
    <name type="scientific">Obba rivulosa</name>
    <dbReference type="NCBI Taxonomy" id="1052685"/>
    <lineage>
        <taxon>Eukaryota</taxon>
        <taxon>Fungi</taxon>
        <taxon>Dikarya</taxon>
        <taxon>Basidiomycota</taxon>
        <taxon>Agaricomycotina</taxon>
        <taxon>Agaricomycetes</taxon>
        <taxon>Polyporales</taxon>
        <taxon>Gelatoporiaceae</taxon>
        <taxon>Obba</taxon>
    </lineage>
</organism>
<evidence type="ECO:0000313" key="3">
    <source>
        <dbReference type="EMBL" id="OCH90375.1"/>
    </source>
</evidence>
<dbReference type="Proteomes" id="UP000250043">
    <property type="component" value="Unassembled WGS sequence"/>
</dbReference>
<keyword evidence="4" id="KW-1185">Reference proteome</keyword>
<evidence type="ECO:0000313" key="4">
    <source>
        <dbReference type="Proteomes" id="UP000250043"/>
    </source>
</evidence>
<dbReference type="EMBL" id="KV722405">
    <property type="protein sequence ID" value="OCH90375.1"/>
    <property type="molecule type" value="Genomic_DNA"/>
</dbReference>
<name>A0A8E2B318_9APHY</name>
<sequence>MTTWLPGMVHAFVLSITINIASIETDPVDCRTADTVLAAANYTRLVHQQTADSPYRLPRPRMRKYSHLAPRPG</sequence>
<dbReference type="AlphaFoldDB" id="A0A8E2B318"/>
<feature type="region of interest" description="Disordered" evidence="1">
    <location>
        <begin position="50"/>
        <end position="73"/>
    </location>
</feature>
<evidence type="ECO:0008006" key="5">
    <source>
        <dbReference type="Google" id="ProtNLM"/>
    </source>
</evidence>
<evidence type="ECO:0000256" key="1">
    <source>
        <dbReference type="SAM" id="MobiDB-lite"/>
    </source>
</evidence>
<feature type="chain" id="PRO_5034135544" description="Secreted protein" evidence="2">
    <location>
        <begin position="26"/>
        <end position="73"/>
    </location>
</feature>
<keyword evidence="2" id="KW-0732">Signal</keyword>
<reference evidence="3 4" key="1">
    <citation type="submission" date="2016-07" db="EMBL/GenBank/DDBJ databases">
        <title>Draft genome of the white-rot fungus Obba rivulosa 3A-2.</title>
        <authorList>
            <consortium name="DOE Joint Genome Institute"/>
            <person name="Miettinen O."/>
            <person name="Riley R."/>
            <person name="Acob R."/>
            <person name="Barry K."/>
            <person name="Cullen D."/>
            <person name="De Vries R."/>
            <person name="Hainaut M."/>
            <person name="Hatakka A."/>
            <person name="Henrissat B."/>
            <person name="Hilden K."/>
            <person name="Kuo R."/>
            <person name="Labutti K."/>
            <person name="Lipzen A."/>
            <person name="Makela M.R."/>
            <person name="Sandor L."/>
            <person name="Spatafora J.W."/>
            <person name="Grigoriev I.V."/>
            <person name="Hibbett D.S."/>
        </authorList>
    </citation>
    <scope>NUCLEOTIDE SEQUENCE [LARGE SCALE GENOMIC DNA]</scope>
    <source>
        <strain evidence="3 4">3A-2</strain>
    </source>
</reference>
<accession>A0A8E2B318</accession>
<protein>
    <recommendedName>
        <fullName evidence="5">Secreted protein</fullName>
    </recommendedName>
</protein>
<proteinExistence type="predicted"/>
<evidence type="ECO:0000256" key="2">
    <source>
        <dbReference type="SAM" id="SignalP"/>
    </source>
</evidence>